<reference evidence="1" key="1">
    <citation type="submission" date="2024-09" db="EMBL/GenBank/DDBJ databases">
        <title>Black Yeasts Isolated from many extreme environments.</title>
        <authorList>
            <person name="Coleine C."/>
            <person name="Stajich J.E."/>
            <person name="Selbmann L."/>
        </authorList>
    </citation>
    <scope>NUCLEOTIDE SEQUENCE</scope>
    <source>
        <strain evidence="1">CCFEE 5737</strain>
    </source>
</reference>
<dbReference type="EMBL" id="JAWDJW010003158">
    <property type="protein sequence ID" value="KAK3077155.1"/>
    <property type="molecule type" value="Genomic_DNA"/>
</dbReference>
<dbReference type="Proteomes" id="UP001186974">
    <property type="component" value="Unassembled WGS sequence"/>
</dbReference>
<evidence type="ECO:0000313" key="1">
    <source>
        <dbReference type="EMBL" id="KAK3077155.1"/>
    </source>
</evidence>
<organism evidence="1 2">
    <name type="scientific">Coniosporium uncinatum</name>
    <dbReference type="NCBI Taxonomy" id="93489"/>
    <lineage>
        <taxon>Eukaryota</taxon>
        <taxon>Fungi</taxon>
        <taxon>Dikarya</taxon>
        <taxon>Ascomycota</taxon>
        <taxon>Pezizomycotina</taxon>
        <taxon>Dothideomycetes</taxon>
        <taxon>Dothideomycetes incertae sedis</taxon>
        <taxon>Coniosporium</taxon>
    </lineage>
</organism>
<sequence>TGVAVKADCSRVTEYLGVTVRGIMELSHMHKLVKHSTSEPRKVDKRLVALAKQVEEHLQLPLSKGEVRGSDWSLPLNHQQVVYAASDAYAGLRLFDVLEAKRLALDPVPPRPGFAELGLPIQLAKEAEAPEEQPDQAEEQTEETEEADEAASKDEPAPDSPTNIKSSSSSWMPTFVGRLRLFSSEDPEKRPKAGKQAVEADKGSKSVRSAS</sequence>
<gene>
    <name evidence="1" type="ORF">LTS18_011073</name>
</gene>
<evidence type="ECO:0000313" key="2">
    <source>
        <dbReference type="Proteomes" id="UP001186974"/>
    </source>
</evidence>
<protein>
    <submittedName>
        <fullName evidence="1">Uncharacterized protein</fullName>
    </submittedName>
</protein>
<feature type="non-terminal residue" evidence="1">
    <location>
        <position position="1"/>
    </location>
</feature>
<comment type="caution">
    <text evidence="1">The sequence shown here is derived from an EMBL/GenBank/DDBJ whole genome shotgun (WGS) entry which is preliminary data.</text>
</comment>
<accession>A0ACC3DKK4</accession>
<name>A0ACC3DKK4_9PEZI</name>
<proteinExistence type="predicted"/>
<keyword evidence="2" id="KW-1185">Reference proteome</keyword>